<protein>
    <submittedName>
        <fullName evidence="1">Uncharacterized protein</fullName>
    </submittedName>
</protein>
<dbReference type="EMBL" id="JAUSUB010000010">
    <property type="protein sequence ID" value="MDQ0270766.1"/>
    <property type="molecule type" value="Genomic_DNA"/>
</dbReference>
<evidence type="ECO:0000313" key="2">
    <source>
        <dbReference type="Proteomes" id="UP001238088"/>
    </source>
</evidence>
<gene>
    <name evidence="1" type="ORF">J2S17_002651</name>
</gene>
<sequence>MYEIKLFVGDGSHFAKVDKSGLTKIREGLNDTNEANFLEVYCYDGDCVFAISRSDVEAYTYKEVYE</sequence>
<reference evidence="1 2" key="1">
    <citation type="submission" date="2023-07" db="EMBL/GenBank/DDBJ databases">
        <title>Genomic Encyclopedia of Type Strains, Phase IV (KMG-IV): sequencing the most valuable type-strain genomes for metagenomic binning, comparative biology and taxonomic classification.</title>
        <authorList>
            <person name="Goeker M."/>
        </authorList>
    </citation>
    <scope>NUCLEOTIDE SEQUENCE [LARGE SCALE GENOMIC DNA]</scope>
    <source>
        <strain evidence="1 2">DSM 23494</strain>
    </source>
</reference>
<dbReference type="Proteomes" id="UP001238088">
    <property type="component" value="Unassembled WGS sequence"/>
</dbReference>
<proteinExistence type="predicted"/>
<organism evidence="1 2">
    <name type="scientific">Cytobacillus purgationiresistens</name>
    <dbReference type="NCBI Taxonomy" id="863449"/>
    <lineage>
        <taxon>Bacteria</taxon>
        <taxon>Bacillati</taxon>
        <taxon>Bacillota</taxon>
        <taxon>Bacilli</taxon>
        <taxon>Bacillales</taxon>
        <taxon>Bacillaceae</taxon>
        <taxon>Cytobacillus</taxon>
    </lineage>
</organism>
<evidence type="ECO:0000313" key="1">
    <source>
        <dbReference type="EMBL" id="MDQ0270766.1"/>
    </source>
</evidence>
<comment type="caution">
    <text evidence="1">The sequence shown here is derived from an EMBL/GenBank/DDBJ whole genome shotgun (WGS) entry which is preliminary data.</text>
</comment>
<name>A0ABU0AHM9_9BACI</name>
<accession>A0ABU0AHM9</accession>
<keyword evidence="2" id="KW-1185">Reference proteome</keyword>
<dbReference type="RefSeq" id="WP_307475456.1">
    <property type="nucleotide sequence ID" value="NZ_JAUSUB010000010.1"/>
</dbReference>